<organism evidence="7 8">
    <name type="scientific">Ficus carica</name>
    <name type="common">Common fig</name>
    <dbReference type="NCBI Taxonomy" id="3494"/>
    <lineage>
        <taxon>Eukaryota</taxon>
        <taxon>Viridiplantae</taxon>
        <taxon>Streptophyta</taxon>
        <taxon>Embryophyta</taxon>
        <taxon>Tracheophyta</taxon>
        <taxon>Spermatophyta</taxon>
        <taxon>Magnoliopsida</taxon>
        <taxon>eudicotyledons</taxon>
        <taxon>Gunneridae</taxon>
        <taxon>Pentapetalae</taxon>
        <taxon>rosids</taxon>
        <taxon>fabids</taxon>
        <taxon>Rosales</taxon>
        <taxon>Moraceae</taxon>
        <taxon>Ficeae</taxon>
        <taxon>Ficus</taxon>
    </lineage>
</organism>
<feature type="domain" description="ENTH" evidence="6">
    <location>
        <begin position="1"/>
        <end position="81"/>
    </location>
</feature>
<dbReference type="Proteomes" id="UP001187192">
    <property type="component" value="Unassembled WGS sequence"/>
</dbReference>
<evidence type="ECO:0000256" key="4">
    <source>
        <dbReference type="ARBA" id="ARBA00023329"/>
    </source>
</evidence>
<dbReference type="EMBL" id="BTGU01000069">
    <property type="protein sequence ID" value="GMN57211.1"/>
    <property type="molecule type" value="Genomic_DNA"/>
</dbReference>
<dbReference type="Gene3D" id="1.25.40.90">
    <property type="match status" value="1"/>
</dbReference>
<keyword evidence="8" id="KW-1185">Reference proteome</keyword>
<dbReference type="GO" id="GO:0006897">
    <property type="term" value="P:endocytosis"/>
    <property type="evidence" value="ECO:0007669"/>
    <property type="project" value="TreeGrafter"/>
</dbReference>
<dbReference type="Pfam" id="PF01417">
    <property type="entry name" value="ENTH"/>
    <property type="match status" value="1"/>
</dbReference>
<evidence type="ECO:0000256" key="3">
    <source>
        <dbReference type="ARBA" id="ARBA00023034"/>
    </source>
</evidence>
<dbReference type="GO" id="GO:0030276">
    <property type="term" value="F:clathrin binding"/>
    <property type="evidence" value="ECO:0007669"/>
    <property type="project" value="TreeGrafter"/>
</dbReference>
<evidence type="ECO:0000259" key="6">
    <source>
        <dbReference type="PROSITE" id="PS50942"/>
    </source>
</evidence>
<gene>
    <name evidence="7" type="ORF">TIFTF001_026315</name>
</gene>
<dbReference type="SUPFAM" id="SSF48464">
    <property type="entry name" value="ENTH/VHS domain"/>
    <property type="match status" value="1"/>
</dbReference>
<protein>
    <recommendedName>
        <fullName evidence="6">ENTH domain-containing protein</fullName>
    </recommendedName>
</protein>
<dbReference type="GO" id="GO:0005794">
    <property type="term" value="C:Golgi apparatus"/>
    <property type="evidence" value="ECO:0007669"/>
    <property type="project" value="UniProtKB-SubCell"/>
</dbReference>
<comment type="caution">
    <text evidence="7">The sequence shown here is derived from an EMBL/GenBank/DDBJ whole genome shotgun (WGS) entry which is preliminary data.</text>
</comment>
<dbReference type="GO" id="GO:0005543">
    <property type="term" value="F:phospholipid binding"/>
    <property type="evidence" value="ECO:0007669"/>
    <property type="project" value="TreeGrafter"/>
</dbReference>
<keyword evidence="3" id="KW-0333">Golgi apparatus</keyword>
<dbReference type="GO" id="GO:0030125">
    <property type="term" value="C:clathrin vesicle coat"/>
    <property type="evidence" value="ECO:0007669"/>
    <property type="project" value="TreeGrafter"/>
</dbReference>
<reference evidence="7" key="1">
    <citation type="submission" date="2023-07" db="EMBL/GenBank/DDBJ databases">
        <title>draft genome sequence of fig (Ficus carica).</title>
        <authorList>
            <person name="Takahashi T."/>
            <person name="Nishimura K."/>
        </authorList>
    </citation>
    <scope>NUCLEOTIDE SEQUENCE</scope>
</reference>
<proteinExistence type="predicted"/>
<dbReference type="AlphaFoldDB" id="A0AA88DL01"/>
<evidence type="ECO:0000256" key="2">
    <source>
        <dbReference type="ARBA" id="ARBA00004555"/>
    </source>
</evidence>
<feature type="compositionally biased region" description="Basic and acidic residues" evidence="5">
    <location>
        <begin position="138"/>
        <end position="150"/>
    </location>
</feature>
<dbReference type="InterPro" id="IPR008942">
    <property type="entry name" value="ENTH_VHS"/>
</dbReference>
<evidence type="ECO:0000313" key="7">
    <source>
        <dbReference type="EMBL" id="GMN57211.1"/>
    </source>
</evidence>
<dbReference type="GO" id="GO:0005768">
    <property type="term" value="C:endosome"/>
    <property type="evidence" value="ECO:0007669"/>
    <property type="project" value="TreeGrafter"/>
</dbReference>
<accession>A0AA88DL01</accession>
<name>A0AA88DL01_FICCA</name>
<dbReference type="PANTHER" id="PTHR12276">
    <property type="entry name" value="EPSIN/ENT-RELATED"/>
    <property type="match status" value="1"/>
</dbReference>
<evidence type="ECO:0000313" key="8">
    <source>
        <dbReference type="Proteomes" id="UP001187192"/>
    </source>
</evidence>
<dbReference type="GO" id="GO:0005886">
    <property type="term" value="C:plasma membrane"/>
    <property type="evidence" value="ECO:0007669"/>
    <property type="project" value="TreeGrafter"/>
</dbReference>
<evidence type="ECO:0000256" key="5">
    <source>
        <dbReference type="SAM" id="MobiDB-lite"/>
    </source>
</evidence>
<feature type="region of interest" description="Disordered" evidence="5">
    <location>
        <begin position="138"/>
        <end position="183"/>
    </location>
</feature>
<comment type="subcellular location">
    <subcellularLocation>
        <location evidence="1">Cytoplasmic vesicle</location>
        <location evidence="1">Clathrin-coated vesicle</location>
    </subcellularLocation>
    <subcellularLocation>
        <location evidence="2">Golgi apparatus</location>
    </subcellularLocation>
</comment>
<dbReference type="PROSITE" id="PS50942">
    <property type="entry name" value="ENTH"/>
    <property type="match status" value="1"/>
</dbReference>
<dbReference type="InterPro" id="IPR013809">
    <property type="entry name" value="ENTH"/>
</dbReference>
<keyword evidence="4" id="KW-0968">Cytoplasmic vesicle</keyword>
<evidence type="ECO:0000256" key="1">
    <source>
        <dbReference type="ARBA" id="ARBA00004132"/>
    </source>
</evidence>
<sequence length="183" mass="21193">MNFGRENWRGPYKALILLEHLLTHGPLRVSEEFKDDIHVMKEMGGFRFIDEKGFNWGLRVNKLSDRVLKLIENSAFLKEERARARSLTRGIEGFGSFIRRSSSLDAGLVKDFPSKVYGRCNSYYDDHLNEENKFFAEERNSQSSKKDKVSEYWPCRGDENPSGNHPFCDHEHQTTKSLLSSGK</sequence>
<dbReference type="CDD" id="cd03571">
    <property type="entry name" value="ENTH"/>
    <property type="match status" value="1"/>
</dbReference>
<dbReference type="PANTHER" id="PTHR12276:SF113">
    <property type="entry name" value="ENTH_VHS FAMILY PROTEIN"/>
    <property type="match status" value="1"/>
</dbReference>